<evidence type="ECO:0000313" key="1">
    <source>
        <dbReference type="EMBL" id="KAF7389610.1"/>
    </source>
</evidence>
<evidence type="ECO:0000313" key="2">
    <source>
        <dbReference type="Proteomes" id="UP000600918"/>
    </source>
</evidence>
<dbReference type="AlphaFoldDB" id="A0A834MY44"/>
<proteinExistence type="predicted"/>
<accession>A0A834MY44</accession>
<sequence>MSDVDVDDVIKLLVTGLARTQTNSKRLPAQLGTSTMTGVYNANELPQFLRGCWCWYWCEIGRQGDEGWAFERSVTRTWNLLHSGLHLPAGSNKDPHRKSWSKPPNKLLTTTLYDFLDREIQDFGCPETFSMCMYISVRGLTGGAVSQQGAFSKWNTLRR</sequence>
<name>A0A834MY44_VESPE</name>
<comment type="caution">
    <text evidence="1">The sequence shown here is derived from an EMBL/GenBank/DDBJ whole genome shotgun (WGS) entry which is preliminary data.</text>
</comment>
<gene>
    <name evidence="1" type="ORF">H0235_018094</name>
</gene>
<protein>
    <submittedName>
        <fullName evidence="1">Uncharacterized protein</fullName>
    </submittedName>
</protein>
<keyword evidence="2" id="KW-1185">Reference proteome</keyword>
<organism evidence="1 2">
    <name type="scientific">Vespula pensylvanica</name>
    <name type="common">Western yellow jacket</name>
    <name type="synonym">Wasp</name>
    <dbReference type="NCBI Taxonomy" id="30213"/>
    <lineage>
        <taxon>Eukaryota</taxon>
        <taxon>Metazoa</taxon>
        <taxon>Ecdysozoa</taxon>
        <taxon>Arthropoda</taxon>
        <taxon>Hexapoda</taxon>
        <taxon>Insecta</taxon>
        <taxon>Pterygota</taxon>
        <taxon>Neoptera</taxon>
        <taxon>Endopterygota</taxon>
        <taxon>Hymenoptera</taxon>
        <taxon>Apocrita</taxon>
        <taxon>Aculeata</taxon>
        <taxon>Vespoidea</taxon>
        <taxon>Vespidae</taxon>
        <taxon>Vespinae</taxon>
        <taxon>Vespula</taxon>
    </lineage>
</organism>
<dbReference type="EMBL" id="JACSDY010000024">
    <property type="protein sequence ID" value="KAF7389610.1"/>
    <property type="molecule type" value="Genomic_DNA"/>
</dbReference>
<dbReference type="Proteomes" id="UP000600918">
    <property type="component" value="Unassembled WGS sequence"/>
</dbReference>
<reference evidence="1" key="1">
    <citation type="journal article" date="2020" name="G3 (Bethesda)">
        <title>High-Quality Assemblies for Three Invasive Social Wasps from the &lt;i&gt;Vespula&lt;/i&gt; Genus.</title>
        <authorList>
            <person name="Harrop T.W.R."/>
            <person name="Guhlin J."/>
            <person name="McLaughlin G.M."/>
            <person name="Permina E."/>
            <person name="Stockwell P."/>
            <person name="Gilligan J."/>
            <person name="Le Lec M.F."/>
            <person name="Gruber M.A.M."/>
            <person name="Quinn O."/>
            <person name="Lovegrove M."/>
            <person name="Duncan E.J."/>
            <person name="Remnant E.J."/>
            <person name="Van Eeckhoven J."/>
            <person name="Graham B."/>
            <person name="Knapp R.A."/>
            <person name="Langford K.W."/>
            <person name="Kronenberg Z."/>
            <person name="Press M.O."/>
            <person name="Eacker S.M."/>
            <person name="Wilson-Rankin E.E."/>
            <person name="Purcell J."/>
            <person name="Lester P.J."/>
            <person name="Dearden P.K."/>
        </authorList>
    </citation>
    <scope>NUCLEOTIDE SEQUENCE</scope>
    <source>
        <strain evidence="1">Volc-1</strain>
    </source>
</reference>